<dbReference type="Pfam" id="PF03724">
    <property type="entry name" value="META"/>
    <property type="match status" value="1"/>
</dbReference>
<dbReference type="InterPro" id="IPR038670">
    <property type="entry name" value="HslJ-like_sf"/>
</dbReference>
<protein>
    <submittedName>
        <fullName evidence="3">META domain-containing protein</fullName>
    </submittedName>
</protein>
<dbReference type="Gene3D" id="2.40.128.270">
    <property type="match status" value="1"/>
</dbReference>
<evidence type="ECO:0000259" key="2">
    <source>
        <dbReference type="Pfam" id="PF03724"/>
    </source>
</evidence>
<feature type="signal peptide" evidence="1">
    <location>
        <begin position="1"/>
        <end position="22"/>
    </location>
</feature>
<feature type="domain" description="DUF306" evidence="2">
    <location>
        <begin position="143"/>
        <end position="244"/>
    </location>
</feature>
<organism evidence="3 4">
    <name type="scientific">Devosia honganensis</name>
    <dbReference type="NCBI Taxonomy" id="1610527"/>
    <lineage>
        <taxon>Bacteria</taxon>
        <taxon>Pseudomonadati</taxon>
        <taxon>Pseudomonadota</taxon>
        <taxon>Alphaproteobacteria</taxon>
        <taxon>Hyphomicrobiales</taxon>
        <taxon>Devosiaceae</taxon>
        <taxon>Devosia</taxon>
    </lineage>
</organism>
<dbReference type="InterPro" id="IPR005184">
    <property type="entry name" value="DUF306_Meta_HslJ"/>
</dbReference>
<dbReference type="InterPro" id="IPR053147">
    <property type="entry name" value="Hsp_HslJ-like"/>
</dbReference>
<reference evidence="4" key="1">
    <citation type="journal article" date="2019" name="Int. J. Syst. Evol. Microbiol.">
        <title>The Global Catalogue of Microorganisms (GCM) 10K type strain sequencing project: providing services to taxonomists for standard genome sequencing and annotation.</title>
        <authorList>
            <consortium name="The Broad Institute Genomics Platform"/>
            <consortium name="The Broad Institute Genome Sequencing Center for Infectious Disease"/>
            <person name="Wu L."/>
            <person name="Ma J."/>
        </authorList>
    </citation>
    <scope>NUCLEOTIDE SEQUENCE [LARGE SCALE GENOMIC DNA]</scope>
    <source>
        <strain evidence="4">KCTC 42281</strain>
    </source>
</reference>
<proteinExistence type="predicted"/>
<dbReference type="RefSeq" id="WP_380094312.1">
    <property type="nucleotide sequence ID" value="NZ_JBHRYD010000001.1"/>
</dbReference>
<evidence type="ECO:0000313" key="3">
    <source>
        <dbReference type="EMBL" id="MFC3703475.1"/>
    </source>
</evidence>
<dbReference type="EMBL" id="JBHRYD010000001">
    <property type="protein sequence ID" value="MFC3703475.1"/>
    <property type="molecule type" value="Genomic_DNA"/>
</dbReference>
<keyword evidence="4" id="KW-1185">Reference proteome</keyword>
<dbReference type="Proteomes" id="UP001595613">
    <property type="component" value="Unassembled WGS sequence"/>
</dbReference>
<name>A0ABV7WYE0_9HYPH</name>
<dbReference type="PANTHER" id="PTHR35535:SF1">
    <property type="entry name" value="HEAT SHOCK PROTEIN HSLJ"/>
    <property type="match status" value="1"/>
</dbReference>
<gene>
    <name evidence="3" type="ORF">ACFOOL_01740</name>
</gene>
<dbReference type="PANTHER" id="PTHR35535">
    <property type="entry name" value="HEAT SHOCK PROTEIN HSLJ"/>
    <property type="match status" value="1"/>
</dbReference>
<feature type="chain" id="PRO_5045141109" evidence="1">
    <location>
        <begin position="23"/>
        <end position="252"/>
    </location>
</feature>
<evidence type="ECO:0000313" key="4">
    <source>
        <dbReference type="Proteomes" id="UP001595613"/>
    </source>
</evidence>
<accession>A0ABV7WYE0</accession>
<sequence length="252" mass="25918">MNLSKLIRIVLALALMTFPALAGTTFNGTVTYREKMALPPDARLRVTLVDLPGGLPQVGATASIPAIGGVPIAFSLNVNSDLDAGGTYGLMAEISSAGRVLFRNVQPVPVDATDAGPVHILVHYAPGPAPFSADPPPAAPPDLLDAIWTVTSIGGRPIRGTRDLTLTIAADLRAGGSGGCNNYFTETTIEGDAIAFGPAAATRMACAPELMAQEAEYFAALAAVAAFELDSGSLRLLDAAGVPLVGLVRNRE</sequence>
<keyword evidence="1" id="KW-0732">Signal</keyword>
<evidence type="ECO:0000256" key="1">
    <source>
        <dbReference type="SAM" id="SignalP"/>
    </source>
</evidence>
<dbReference type="InterPro" id="IPR039366">
    <property type="entry name" value="Pilotin"/>
</dbReference>
<comment type="caution">
    <text evidence="3">The sequence shown here is derived from an EMBL/GenBank/DDBJ whole genome shotgun (WGS) entry which is preliminary data.</text>
</comment>
<dbReference type="Pfam" id="PF09619">
    <property type="entry name" value="YscW"/>
    <property type="match status" value="1"/>
</dbReference>